<dbReference type="AlphaFoldDB" id="A0A8S3S8B0"/>
<reference evidence="2" key="1">
    <citation type="submission" date="2021-03" db="EMBL/GenBank/DDBJ databases">
        <authorList>
            <person name="Bekaert M."/>
        </authorList>
    </citation>
    <scope>NUCLEOTIDE SEQUENCE</scope>
</reference>
<evidence type="ECO:0000313" key="2">
    <source>
        <dbReference type="EMBL" id="CAG2215344.1"/>
    </source>
</evidence>
<accession>A0A8S3S8B0</accession>
<evidence type="ECO:0000256" key="1">
    <source>
        <dbReference type="SAM" id="SignalP"/>
    </source>
</evidence>
<keyword evidence="3" id="KW-1185">Reference proteome</keyword>
<feature type="chain" id="PRO_5035748742" evidence="1">
    <location>
        <begin position="25"/>
        <end position="192"/>
    </location>
</feature>
<gene>
    <name evidence="2" type="ORF">MEDL_29135</name>
</gene>
<dbReference type="Proteomes" id="UP000683360">
    <property type="component" value="Unassembled WGS sequence"/>
</dbReference>
<dbReference type="OrthoDB" id="1366754at2759"/>
<feature type="signal peptide" evidence="1">
    <location>
        <begin position="1"/>
        <end position="24"/>
    </location>
</feature>
<name>A0A8S3S8B0_MYTED</name>
<protein>
    <submittedName>
        <fullName evidence="2">Uncharacterized protein</fullName>
    </submittedName>
</protein>
<organism evidence="2 3">
    <name type="scientific">Mytilus edulis</name>
    <name type="common">Blue mussel</name>
    <dbReference type="NCBI Taxonomy" id="6550"/>
    <lineage>
        <taxon>Eukaryota</taxon>
        <taxon>Metazoa</taxon>
        <taxon>Spiralia</taxon>
        <taxon>Lophotrochozoa</taxon>
        <taxon>Mollusca</taxon>
        <taxon>Bivalvia</taxon>
        <taxon>Autobranchia</taxon>
        <taxon>Pteriomorphia</taxon>
        <taxon>Mytilida</taxon>
        <taxon>Mytiloidea</taxon>
        <taxon>Mytilidae</taxon>
        <taxon>Mytilinae</taxon>
        <taxon>Mytilus</taxon>
    </lineage>
</organism>
<dbReference type="EMBL" id="CAJPWZ010001441">
    <property type="protein sequence ID" value="CAG2215344.1"/>
    <property type="molecule type" value="Genomic_DNA"/>
</dbReference>
<keyword evidence="1" id="KW-0732">Signal</keyword>
<evidence type="ECO:0000313" key="3">
    <source>
        <dbReference type="Proteomes" id="UP000683360"/>
    </source>
</evidence>
<sequence length="192" mass="21647">MGSWWNVLPCVLSLLMIRDKIVLAAPAYIEESIDDLVDGFRRQQMFMSTSLINASQNLGLPDRLAEAEVEEAEERAMLAFRRKNEAKTPFIATSSRLNVGYIGRGYDIYKGNPISEDGEVDQGFRLPVIDLPFSFRFTSDGAYRIPDNVDVISETSATFGSSYHQVKTETDYQSMLQVDVSVRIDSIILNFE</sequence>
<proteinExistence type="predicted"/>
<comment type="caution">
    <text evidence="2">The sequence shown here is derived from an EMBL/GenBank/DDBJ whole genome shotgun (WGS) entry which is preliminary data.</text>
</comment>